<keyword evidence="2" id="KW-1185">Reference proteome</keyword>
<gene>
    <name evidence="1" type="ORF">IQ247_13940</name>
</gene>
<dbReference type="RefSeq" id="WP_193920926.1">
    <property type="nucleotide sequence ID" value="NZ_JADEWL010000041.1"/>
</dbReference>
<reference evidence="1" key="1">
    <citation type="submission" date="2020-10" db="EMBL/GenBank/DDBJ databases">
        <authorList>
            <person name="Castelo-Branco R."/>
            <person name="Eusebio N."/>
            <person name="Adriana R."/>
            <person name="Vieira A."/>
            <person name="Brugerolle De Fraissinette N."/>
            <person name="Rezende De Castro R."/>
            <person name="Schneider M.P."/>
            <person name="Vasconcelos V."/>
            <person name="Leao P.N."/>
        </authorList>
    </citation>
    <scope>NUCLEOTIDE SEQUENCE</scope>
    <source>
        <strain evidence="1">LEGE 06105</strain>
    </source>
</reference>
<proteinExistence type="predicted"/>
<dbReference type="AlphaFoldDB" id="A0A8J7F2M2"/>
<dbReference type="Proteomes" id="UP000620559">
    <property type="component" value="Unassembled WGS sequence"/>
</dbReference>
<dbReference type="EMBL" id="JADEWL010000041">
    <property type="protein sequence ID" value="MBE9213752.1"/>
    <property type="molecule type" value="Genomic_DNA"/>
</dbReference>
<dbReference type="InterPro" id="IPR016084">
    <property type="entry name" value="Haem_Oase-like_multi-hlx"/>
</dbReference>
<evidence type="ECO:0000313" key="1">
    <source>
        <dbReference type="EMBL" id="MBE9213752.1"/>
    </source>
</evidence>
<accession>A0A8J7F2M2</accession>
<comment type="caution">
    <text evidence="1">The sequence shown here is derived from an EMBL/GenBank/DDBJ whole genome shotgun (WGS) entry which is preliminary data.</text>
</comment>
<dbReference type="Gene3D" id="1.20.910.10">
    <property type="entry name" value="Heme oxygenase-like"/>
    <property type="match status" value="1"/>
</dbReference>
<name>A0A8J7F2M2_9CYAN</name>
<protein>
    <submittedName>
        <fullName evidence="1">Uncharacterized protein</fullName>
    </submittedName>
</protein>
<sequence>MKEVLALIQKKKLEFAQVPFMKFLQDKSIDPRQRLAWGPAFAPFAMSFKDFNRSVLRKEPADSLLQEMINQHSYEDGRHWVWFLQDMKVMGYDNPINYTDTLKFLWGEETQKVRQMAYDLFAICTFEEDILMKLVVVESIEATGNVALFEIAEVAKELQQITKQHHPYFGESHYAKESGHIQAEMDDVEHFVESIQLTETQREKAFVLVEKVFVDFTEAMNEMLVFAQKHPYDRPFITTSNIKQLRTAAQVIY</sequence>
<evidence type="ECO:0000313" key="2">
    <source>
        <dbReference type="Proteomes" id="UP000620559"/>
    </source>
</evidence>
<organism evidence="1 2">
    <name type="scientific">Plectonema cf. radiosum LEGE 06105</name>
    <dbReference type="NCBI Taxonomy" id="945769"/>
    <lineage>
        <taxon>Bacteria</taxon>
        <taxon>Bacillati</taxon>
        <taxon>Cyanobacteriota</taxon>
        <taxon>Cyanophyceae</taxon>
        <taxon>Oscillatoriophycideae</taxon>
        <taxon>Oscillatoriales</taxon>
        <taxon>Microcoleaceae</taxon>
        <taxon>Plectonema</taxon>
    </lineage>
</organism>